<sequence>MRIKFKKTAVEDMRATERYIREQLNNPSAAAKLTRRVYDAIMLLEDNPFMGTELCSRYAVDTDIRFLVVAKQIVFYRVVGNEYVEVTRVLDGRQDYMALLF</sequence>
<evidence type="ECO:0000313" key="3">
    <source>
        <dbReference type="Proteomes" id="UP001298753"/>
    </source>
</evidence>
<dbReference type="Proteomes" id="UP001298753">
    <property type="component" value="Unassembled WGS sequence"/>
</dbReference>
<gene>
    <name evidence="2" type="ORF">LKD22_08080</name>
</gene>
<reference evidence="2 3" key="1">
    <citation type="submission" date="2021-10" db="EMBL/GenBank/DDBJ databases">
        <title>Anaerobic single-cell dispensing facilitates the cultivation of human gut bacteria.</title>
        <authorList>
            <person name="Afrizal A."/>
        </authorList>
    </citation>
    <scope>NUCLEOTIDE SEQUENCE [LARGE SCALE GENOMIC DNA]</scope>
    <source>
        <strain evidence="2 3">CLA-AA-H270</strain>
    </source>
</reference>
<dbReference type="Gene3D" id="3.30.2310.20">
    <property type="entry name" value="RelE-like"/>
    <property type="match status" value="1"/>
</dbReference>
<dbReference type="AlphaFoldDB" id="A0AAW4W4H5"/>
<comment type="caution">
    <text evidence="2">The sequence shown here is derived from an EMBL/GenBank/DDBJ whole genome shotgun (WGS) entry which is preliminary data.</text>
</comment>
<protein>
    <submittedName>
        <fullName evidence="2">Type II toxin-antitoxin system RelE/ParE family toxin</fullName>
    </submittedName>
</protein>
<proteinExistence type="predicted"/>
<keyword evidence="3" id="KW-1185">Reference proteome</keyword>
<keyword evidence="1" id="KW-1277">Toxin-antitoxin system</keyword>
<dbReference type="InterPro" id="IPR035093">
    <property type="entry name" value="RelE/ParE_toxin_dom_sf"/>
</dbReference>
<dbReference type="Pfam" id="PF05016">
    <property type="entry name" value="ParE_toxin"/>
    <property type="match status" value="1"/>
</dbReference>
<evidence type="ECO:0000313" key="2">
    <source>
        <dbReference type="EMBL" id="MCC2177083.1"/>
    </source>
</evidence>
<evidence type="ECO:0000256" key="1">
    <source>
        <dbReference type="ARBA" id="ARBA00022649"/>
    </source>
</evidence>
<name>A0AAW4W4H5_9FIRM</name>
<dbReference type="RefSeq" id="WP_110437266.1">
    <property type="nucleotide sequence ID" value="NZ_DBFOPH010000040.1"/>
</dbReference>
<accession>A0AAW4W4H5</accession>
<dbReference type="GeneID" id="98660519"/>
<dbReference type="EMBL" id="JAJEPX010000022">
    <property type="protein sequence ID" value="MCC2177083.1"/>
    <property type="molecule type" value="Genomic_DNA"/>
</dbReference>
<organism evidence="2 3">
    <name type="scientific">Agathobaculum butyriciproducens</name>
    <dbReference type="NCBI Taxonomy" id="1628085"/>
    <lineage>
        <taxon>Bacteria</taxon>
        <taxon>Bacillati</taxon>
        <taxon>Bacillota</taxon>
        <taxon>Clostridia</taxon>
        <taxon>Eubacteriales</taxon>
        <taxon>Butyricicoccaceae</taxon>
        <taxon>Agathobaculum</taxon>
    </lineage>
</organism>
<dbReference type="InterPro" id="IPR007712">
    <property type="entry name" value="RelE/ParE_toxin"/>
</dbReference>